<sequence>MLQKVESLPRIVDTVIAAKGDQLHINVHGFGMRCSASTYRRDVWVSTYFWPCTVILILVKYLGGE</sequence>
<dbReference type="AlphaFoldDB" id="A0A0E9W0I5"/>
<accession>A0A0E9W0I5</accession>
<proteinExistence type="predicted"/>
<organism evidence="1">
    <name type="scientific">Anguilla anguilla</name>
    <name type="common">European freshwater eel</name>
    <name type="synonym">Muraena anguilla</name>
    <dbReference type="NCBI Taxonomy" id="7936"/>
    <lineage>
        <taxon>Eukaryota</taxon>
        <taxon>Metazoa</taxon>
        <taxon>Chordata</taxon>
        <taxon>Craniata</taxon>
        <taxon>Vertebrata</taxon>
        <taxon>Euteleostomi</taxon>
        <taxon>Actinopterygii</taxon>
        <taxon>Neopterygii</taxon>
        <taxon>Teleostei</taxon>
        <taxon>Anguilliformes</taxon>
        <taxon>Anguillidae</taxon>
        <taxon>Anguilla</taxon>
    </lineage>
</organism>
<name>A0A0E9W0I5_ANGAN</name>
<reference evidence="1" key="1">
    <citation type="submission" date="2014-11" db="EMBL/GenBank/DDBJ databases">
        <authorList>
            <person name="Amaro Gonzalez C."/>
        </authorList>
    </citation>
    <scope>NUCLEOTIDE SEQUENCE</scope>
</reference>
<dbReference type="EMBL" id="GBXM01025502">
    <property type="protein sequence ID" value="JAH83075.1"/>
    <property type="molecule type" value="Transcribed_RNA"/>
</dbReference>
<evidence type="ECO:0000313" key="1">
    <source>
        <dbReference type="EMBL" id="JAH83075.1"/>
    </source>
</evidence>
<protein>
    <submittedName>
        <fullName evidence="1">Uncharacterized protein</fullName>
    </submittedName>
</protein>
<reference evidence="1" key="2">
    <citation type="journal article" date="2015" name="Fish Shellfish Immunol.">
        <title>Early steps in the European eel (Anguilla anguilla)-Vibrio vulnificus interaction in the gills: Role of the RtxA13 toxin.</title>
        <authorList>
            <person name="Callol A."/>
            <person name="Pajuelo D."/>
            <person name="Ebbesson L."/>
            <person name="Teles M."/>
            <person name="MacKenzie S."/>
            <person name="Amaro C."/>
        </authorList>
    </citation>
    <scope>NUCLEOTIDE SEQUENCE</scope>
</reference>